<evidence type="ECO:0000256" key="2">
    <source>
        <dbReference type="ARBA" id="ARBA00022737"/>
    </source>
</evidence>
<dbReference type="Pfam" id="PF01839">
    <property type="entry name" value="FG-GAP"/>
    <property type="match status" value="6"/>
</dbReference>
<evidence type="ECO:0008006" key="7">
    <source>
        <dbReference type="Google" id="ProtNLM"/>
    </source>
</evidence>
<dbReference type="EMBL" id="CP015217">
    <property type="protein sequence ID" value="AOP32541.1"/>
    <property type="molecule type" value="Genomic_DNA"/>
</dbReference>
<dbReference type="PANTHER" id="PTHR23221">
    <property type="entry name" value="GLYCOSYLPHOSPHATIDYLINOSITOL PHOSPHOLIPASE D"/>
    <property type="match status" value="1"/>
</dbReference>
<dbReference type="SMART" id="SM00191">
    <property type="entry name" value="Int_alpha"/>
    <property type="match status" value="7"/>
</dbReference>
<evidence type="ECO:0000313" key="6">
    <source>
        <dbReference type="Proteomes" id="UP000094197"/>
    </source>
</evidence>
<evidence type="ECO:0000313" key="5">
    <source>
        <dbReference type="EMBL" id="AOP32541.1"/>
    </source>
</evidence>
<keyword evidence="4" id="KW-0325">Glycoprotein</keyword>
<sequence length="646" mass="66889">MKHVKGFLYSSFNFPLGKKFTNSKSISEVIDSILINFPKKNLSFVLCLCFLIGCERIRSLNPGDVSSSPYYENLIVQCFLGQTSNCVAPSIRNVRNSGVIHSGFLTGNTAPFALSVEVSLDGGFFQGASVVGNTWSFPLPRGVYAWKQNSLHQVTVRSGPFSYQHSIQIRKGNNHDVNGDGFSDVIVGANQFSAGTGKVYIFHGGIQGIASQAATSANTSIVGVPAGQFGWAVALGDVNGDGYADAVVGAPNSGTDSIFIYHSLGGDGIPNNASPNTTLAAGSTVFFGGAIATGDVNGDGFEDVVAGSYGFTTSTGRVDIFHSSGVSGIPSGGFGTANATLIGTTTNGRFGISVVAGDVNGDGYSDILVGADGLSRSYLFHSTGSNGISSQNLSSGGITNTLLIGEVSSQFGISVSLGDVNADGFQDALIGARSYSSNQGRAYVFHSSGNFGISSQDLSTSGIANTILTGQAAASFFGISVSLGDANGDGFSDALIGAYGVGQGNSFLFLSSGSSGIVSQNLLSGGFANTTFTGETAGDQFGIYLSFVDANGDGCSDSAIGAYGYPAGANQGRTYLFYGSSSGIPNLGALSASAILTGEASSQFGFSIALHFERENSIFSKTYIHRWKSILYRREERDRSFRFKNS</sequence>
<dbReference type="KEGG" id="laj:A0128_00795"/>
<dbReference type="Proteomes" id="UP000094197">
    <property type="component" value="Chromosome 1"/>
</dbReference>
<dbReference type="InterPro" id="IPR000413">
    <property type="entry name" value="Integrin_alpha"/>
</dbReference>
<evidence type="ECO:0000256" key="3">
    <source>
        <dbReference type="ARBA" id="ARBA00022801"/>
    </source>
</evidence>
<evidence type="ECO:0000256" key="4">
    <source>
        <dbReference type="ARBA" id="ARBA00023180"/>
    </source>
</evidence>
<dbReference type="InterPro" id="IPR028994">
    <property type="entry name" value="Integrin_alpha_N"/>
</dbReference>
<dbReference type="Gene3D" id="2.130.10.130">
    <property type="entry name" value="Integrin alpha, N-terminal"/>
    <property type="match status" value="4"/>
</dbReference>
<evidence type="ECO:0000256" key="1">
    <source>
        <dbReference type="ARBA" id="ARBA00022729"/>
    </source>
</evidence>
<keyword evidence="2" id="KW-0677">Repeat</keyword>
<gene>
    <name evidence="5" type="ORF">A0128_00795</name>
</gene>
<dbReference type="PANTHER" id="PTHR23221:SF7">
    <property type="entry name" value="PHOSPHATIDYLINOSITOL-GLYCAN-SPECIFIC PHOSPHOLIPASE D"/>
    <property type="match status" value="1"/>
</dbReference>
<dbReference type="InterPro" id="IPR013519">
    <property type="entry name" value="Int_alpha_beta-p"/>
</dbReference>
<dbReference type="GO" id="GO:0007155">
    <property type="term" value="P:cell adhesion"/>
    <property type="evidence" value="ECO:0007669"/>
    <property type="project" value="InterPro"/>
</dbReference>
<accession>A0A1D7USN7</accession>
<keyword evidence="1" id="KW-0732">Signal</keyword>
<proteinExistence type="predicted"/>
<dbReference type="AlphaFoldDB" id="A0A1D7USN7"/>
<keyword evidence="3" id="KW-0378">Hydrolase</keyword>
<dbReference type="PROSITE" id="PS51470">
    <property type="entry name" value="FG_GAP"/>
    <property type="match status" value="5"/>
</dbReference>
<dbReference type="GO" id="GO:0016787">
    <property type="term" value="F:hydrolase activity"/>
    <property type="evidence" value="ECO:0007669"/>
    <property type="project" value="UniProtKB-KW"/>
</dbReference>
<organism evidence="5 6">
    <name type="scientific">Leptospira tipperaryensis</name>
    <dbReference type="NCBI Taxonomy" id="2564040"/>
    <lineage>
        <taxon>Bacteria</taxon>
        <taxon>Pseudomonadati</taxon>
        <taxon>Spirochaetota</taxon>
        <taxon>Spirochaetia</taxon>
        <taxon>Leptospirales</taxon>
        <taxon>Leptospiraceae</taxon>
        <taxon>Leptospira</taxon>
    </lineage>
</organism>
<dbReference type="OrthoDB" id="344301at2"/>
<keyword evidence="6" id="KW-1185">Reference proteome</keyword>
<name>A0A1D7USN7_9LEPT</name>
<dbReference type="SUPFAM" id="SSF69318">
    <property type="entry name" value="Integrin alpha N-terminal domain"/>
    <property type="match status" value="1"/>
</dbReference>
<dbReference type="GO" id="GO:0008305">
    <property type="term" value="C:integrin complex"/>
    <property type="evidence" value="ECO:0007669"/>
    <property type="project" value="InterPro"/>
</dbReference>
<dbReference type="PRINTS" id="PR01185">
    <property type="entry name" value="INTEGRINA"/>
</dbReference>
<reference evidence="5 6" key="1">
    <citation type="submission" date="2016-04" db="EMBL/GenBank/DDBJ databases">
        <title>Complete genome seqeunce of Leptospira alstonii serovar Room22.</title>
        <authorList>
            <person name="Nally J.E."/>
            <person name="Bayles D.O."/>
            <person name="Hurley D."/>
            <person name="Fanning S."/>
            <person name="McMahon B.J."/>
            <person name="Arent Z."/>
        </authorList>
    </citation>
    <scope>NUCLEOTIDE SEQUENCE [LARGE SCALE GENOMIC DNA]</scope>
    <source>
        <strain evidence="5 6">GWTS #1</strain>
    </source>
</reference>
<protein>
    <recommendedName>
        <fullName evidence="7">VCBS repeat-containing protein</fullName>
    </recommendedName>
</protein>
<dbReference type="InterPro" id="IPR013517">
    <property type="entry name" value="FG-GAP"/>
</dbReference>